<dbReference type="PROSITE" id="PS50048">
    <property type="entry name" value="ZN2_CY6_FUNGAL_2"/>
    <property type="match status" value="1"/>
</dbReference>
<dbReference type="Gene3D" id="4.10.240.10">
    <property type="entry name" value="Zn(2)-C6 fungal-type DNA-binding domain"/>
    <property type="match status" value="1"/>
</dbReference>
<dbReference type="InterPro" id="IPR001138">
    <property type="entry name" value="Zn2Cys6_DnaBD"/>
</dbReference>
<keyword evidence="1" id="KW-0805">Transcription regulation</keyword>
<dbReference type="InterPro" id="IPR053181">
    <property type="entry name" value="EcdB-like_regulator"/>
</dbReference>
<dbReference type="PROSITE" id="PS00463">
    <property type="entry name" value="ZN2_CY6_FUNGAL_1"/>
    <property type="match status" value="1"/>
</dbReference>
<name>A0ABR4JCJ8_9EURO</name>
<organism evidence="6 7">
    <name type="scientific">Aspergillus pseudodeflectus</name>
    <dbReference type="NCBI Taxonomy" id="176178"/>
    <lineage>
        <taxon>Eukaryota</taxon>
        <taxon>Fungi</taxon>
        <taxon>Dikarya</taxon>
        <taxon>Ascomycota</taxon>
        <taxon>Pezizomycotina</taxon>
        <taxon>Eurotiomycetes</taxon>
        <taxon>Eurotiomycetidae</taxon>
        <taxon>Eurotiales</taxon>
        <taxon>Aspergillaceae</taxon>
        <taxon>Aspergillus</taxon>
        <taxon>Aspergillus subgen. Nidulantes</taxon>
    </lineage>
</organism>
<accession>A0ABR4JCJ8</accession>
<sequence>MQHPLQGYQDNPARPSKRARIDAAGALGQRSSNHAPPLAPRQRTRAAIACVRCRDRKTRCDGGRPVCGYCARTSSACQYEIGDGAGERTISHDMGVQILQAIGELTQLVKGTTQEARPRDGNTSEQTPKSVLDLEQSHHTATSSACPQSLRFSEGLDSIFTWRVFPSGLDPIPVDDGKSTIPMPDELPPVTLSELTRLQTNYRQVVHSVNPILDLDTLDYYVTHIAENGFDWTTRACLVALVCAIGAICHEKPIETPGSLFTVAGNQDDVEIAYRFWSVACKRLGRAMSQKTLESAQCLCLAGIWFMCNLQPLDAWNHFTMAGNCCYATLMARKSRRPSEPQTPQSLSQVIEDSIFYTAYKSELEIRYELAMPGSVLEHIQDQLVFPSPPTPSQTTQLESLDDETVSWYYYLSDIAARHLINNILKFIANTNAGEPPTEPEARSLLQNHRIFRSQLDAWHQSLPPQISFPPPTSTLEPEPDPFKRILRARYLVILELLCRPFVRICLNHHLSLPDSLIDEIASVASYGLQCCVWRLQAVRTVPRLDHGVWIWVRNSTACSMILLGAARSSLYPELNGAARLWLPGNWRDDVLAFLSGMEMFSREPRGGVMHCYRLISSSLEGFQNEDT</sequence>
<reference evidence="6 7" key="1">
    <citation type="submission" date="2024-07" db="EMBL/GenBank/DDBJ databases">
        <title>Section-level genome sequencing and comparative genomics of Aspergillus sections Usti and Cavernicolus.</title>
        <authorList>
            <consortium name="Lawrence Berkeley National Laboratory"/>
            <person name="Nybo J.L."/>
            <person name="Vesth T.C."/>
            <person name="Theobald S."/>
            <person name="Frisvad J.C."/>
            <person name="Larsen T.O."/>
            <person name="Kjaerboelling I."/>
            <person name="Rothschild-Mancinelli K."/>
            <person name="Lyhne E.K."/>
            <person name="Kogle M.E."/>
            <person name="Barry K."/>
            <person name="Clum A."/>
            <person name="Na H."/>
            <person name="Ledsgaard L."/>
            <person name="Lin J."/>
            <person name="Lipzen A."/>
            <person name="Kuo A."/>
            <person name="Riley R."/>
            <person name="Mondo S."/>
            <person name="LaButti K."/>
            <person name="Haridas S."/>
            <person name="Pangalinan J."/>
            <person name="Salamov A.A."/>
            <person name="Simmons B.A."/>
            <person name="Magnuson J.K."/>
            <person name="Chen J."/>
            <person name="Drula E."/>
            <person name="Henrissat B."/>
            <person name="Wiebenga A."/>
            <person name="Lubbers R.J."/>
            <person name="Gomes A.C."/>
            <person name="Macurrencykelacurrency M.R."/>
            <person name="Stajich J."/>
            <person name="Grigoriev I.V."/>
            <person name="Mortensen U.H."/>
            <person name="De vries R.P."/>
            <person name="Baker S.E."/>
            <person name="Andersen M.R."/>
        </authorList>
    </citation>
    <scope>NUCLEOTIDE SEQUENCE [LARGE SCALE GENOMIC DNA]</scope>
    <source>
        <strain evidence="6 7">CBS 756.74</strain>
    </source>
</reference>
<dbReference type="PANTHER" id="PTHR47785:SF5">
    <property type="entry name" value="ZN(II)2CYS6 TRANSCRIPTION FACTOR (EUROFUNG)"/>
    <property type="match status" value="1"/>
</dbReference>
<evidence type="ECO:0000313" key="6">
    <source>
        <dbReference type="EMBL" id="KAL2837596.1"/>
    </source>
</evidence>
<dbReference type="Proteomes" id="UP001610444">
    <property type="component" value="Unassembled WGS sequence"/>
</dbReference>
<dbReference type="InterPro" id="IPR036864">
    <property type="entry name" value="Zn2-C6_fun-type_DNA-bd_sf"/>
</dbReference>
<dbReference type="CDD" id="cd00067">
    <property type="entry name" value="GAL4"/>
    <property type="match status" value="1"/>
</dbReference>
<gene>
    <name evidence="6" type="ORF">BJX68DRAFT_272991</name>
</gene>
<comment type="caution">
    <text evidence="6">The sequence shown here is derived from an EMBL/GenBank/DDBJ whole genome shotgun (WGS) entry which is preliminary data.</text>
</comment>
<dbReference type="CDD" id="cd12148">
    <property type="entry name" value="fungal_TF_MHR"/>
    <property type="match status" value="1"/>
</dbReference>
<dbReference type="EMBL" id="JBFXLR010000095">
    <property type="protein sequence ID" value="KAL2837596.1"/>
    <property type="molecule type" value="Genomic_DNA"/>
</dbReference>
<protein>
    <recommendedName>
        <fullName evidence="5">Zn(2)-C6 fungal-type domain-containing protein</fullName>
    </recommendedName>
</protein>
<dbReference type="GeneID" id="98162496"/>
<evidence type="ECO:0000259" key="5">
    <source>
        <dbReference type="PROSITE" id="PS50048"/>
    </source>
</evidence>
<dbReference type="SMART" id="SM00066">
    <property type="entry name" value="GAL4"/>
    <property type="match status" value="1"/>
</dbReference>
<keyword evidence="2" id="KW-0238">DNA-binding</keyword>
<evidence type="ECO:0000256" key="4">
    <source>
        <dbReference type="ARBA" id="ARBA00023242"/>
    </source>
</evidence>
<dbReference type="RefSeq" id="XP_070892609.1">
    <property type="nucleotide sequence ID" value="XM_071047332.1"/>
</dbReference>
<evidence type="ECO:0000256" key="1">
    <source>
        <dbReference type="ARBA" id="ARBA00023015"/>
    </source>
</evidence>
<dbReference type="Pfam" id="PF00172">
    <property type="entry name" value="Zn_clus"/>
    <property type="match status" value="1"/>
</dbReference>
<keyword evidence="4" id="KW-0539">Nucleus</keyword>
<evidence type="ECO:0000313" key="7">
    <source>
        <dbReference type="Proteomes" id="UP001610444"/>
    </source>
</evidence>
<dbReference type="PANTHER" id="PTHR47785">
    <property type="entry name" value="ZN(II)2CYS6 TRANSCRIPTION FACTOR (EUROFUNG)-RELATED-RELATED"/>
    <property type="match status" value="1"/>
</dbReference>
<evidence type="ECO:0000256" key="3">
    <source>
        <dbReference type="ARBA" id="ARBA00023163"/>
    </source>
</evidence>
<keyword evidence="7" id="KW-1185">Reference proteome</keyword>
<keyword evidence="3" id="KW-0804">Transcription</keyword>
<dbReference type="SUPFAM" id="SSF57701">
    <property type="entry name" value="Zn2/Cys6 DNA-binding domain"/>
    <property type="match status" value="1"/>
</dbReference>
<evidence type="ECO:0000256" key="2">
    <source>
        <dbReference type="ARBA" id="ARBA00023125"/>
    </source>
</evidence>
<proteinExistence type="predicted"/>
<feature type="domain" description="Zn(2)-C6 fungal-type" evidence="5">
    <location>
        <begin position="49"/>
        <end position="79"/>
    </location>
</feature>